<dbReference type="InterPro" id="IPR049428">
    <property type="entry name" value="RecA-like_N"/>
</dbReference>
<accession>A0A376KN12</accession>
<dbReference type="Pfam" id="PF00154">
    <property type="entry name" value="RecA_N"/>
    <property type="match status" value="1"/>
</dbReference>
<dbReference type="EMBL" id="UFZQ01000001">
    <property type="protein sequence ID" value="STE84144.1"/>
    <property type="molecule type" value="Genomic_DNA"/>
</dbReference>
<dbReference type="Proteomes" id="UP000255460">
    <property type="component" value="Unassembled WGS sequence"/>
</dbReference>
<reference evidence="2 3" key="1">
    <citation type="submission" date="2018-06" db="EMBL/GenBank/DDBJ databases">
        <authorList>
            <consortium name="Pathogen Informatics"/>
            <person name="Doyle S."/>
        </authorList>
    </citation>
    <scope>NUCLEOTIDE SEQUENCE [LARGE SCALE GENOMIC DNA]</scope>
    <source>
        <strain evidence="2 3">NCTC10418</strain>
    </source>
</reference>
<dbReference type="AlphaFoldDB" id="A0A376KN12"/>
<sequence>MAIDENKQKALAAALGQIEKQFGKGSIMRLGEDRSMDVENHLYRFGFHWISRLGRVVCRWAVSSKSTDRKSSGKNPR</sequence>
<evidence type="ECO:0000313" key="2">
    <source>
        <dbReference type="EMBL" id="STE84144.1"/>
    </source>
</evidence>
<evidence type="ECO:0000259" key="1">
    <source>
        <dbReference type="Pfam" id="PF00154"/>
    </source>
</evidence>
<feature type="domain" description="RecA-like N-terminal" evidence="1">
    <location>
        <begin position="9"/>
        <end position="40"/>
    </location>
</feature>
<gene>
    <name evidence="2" type="primary">recA_1</name>
    <name evidence="2" type="ORF">NCTC10418_01817</name>
</gene>
<proteinExistence type="predicted"/>
<protein>
    <submittedName>
        <fullName evidence="2">Recombinase A</fullName>
    </submittedName>
</protein>
<organism evidence="2 3">
    <name type="scientific">Escherichia coli</name>
    <dbReference type="NCBI Taxonomy" id="562"/>
    <lineage>
        <taxon>Bacteria</taxon>
        <taxon>Pseudomonadati</taxon>
        <taxon>Pseudomonadota</taxon>
        <taxon>Gammaproteobacteria</taxon>
        <taxon>Enterobacterales</taxon>
        <taxon>Enterobacteriaceae</taxon>
        <taxon>Escherichia</taxon>
    </lineage>
</organism>
<evidence type="ECO:0000313" key="3">
    <source>
        <dbReference type="Proteomes" id="UP000255460"/>
    </source>
</evidence>
<name>A0A376KN12_ECOLX</name>